<dbReference type="SUPFAM" id="SSF56801">
    <property type="entry name" value="Acetyl-CoA synthetase-like"/>
    <property type="match status" value="1"/>
</dbReference>
<accession>A0A4D7YLL1</accession>
<dbReference type="InterPro" id="IPR042099">
    <property type="entry name" value="ANL_N_sf"/>
</dbReference>
<dbReference type="RefSeq" id="WP_137006434.1">
    <property type="nucleotide sequence ID" value="NZ_CP039925.1"/>
</dbReference>
<dbReference type="Gene3D" id="3.40.50.12780">
    <property type="entry name" value="N-terminal domain of ligase-like"/>
    <property type="match status" value="1"/>
</dbReference>
<dbReference type="Pfam" id="PF23562">
    <property type="entry name" value="AMP-binding_C_3"/>
    <property type="match status" value="1"/>
</dbReference>
<dbReference type="EMBL" id="CP039925">
    <property type="protein sequence ID" value="QCL98141.1"/>
    <property type="molecule type" value="Genomic_DNA"/>
</dbReference>
<keyword evidence="2" id="KW-0614">Plasmid</keyword>
<gene>
    <name evidence="2" type="ORF">CFBP7129_28575</name>
</gene>
<geneLocation type="plasmid" evidence="3">
    <name>patcfbp7129b</name>
</geneLocation>
<evidence type="ECO:0000259" key="1">
    <source>
        <dbReference type="Pfam" id="PF00501"/>
    </source>
</evidence>
<dbReference type="InterPro" id="IPR020845">
    <property type="entry name" value="AMP-binding_CS"/>
</dbReference>
<organism evidence="2 3">
    <name type="scientific">Agrobacterium tumefaciens</name>
    <dbReference type="NCBI Taxonomy" id="358"/>
    <lineage>
        <taxon>Bacteria</taxon>
        <taxon>Pseudomonadati</taxon>
        <taxon>Pseudomonadota</taxon>
        <taxon>Alphaproteobacteria</taxon>
        <taxon>Hyphomicrobiales</taxon>
        <taxon>Rhizobiaceae</taxon>
        <taxon>Rhizobium/Agrobacterium group</taxon>
        <taxon>Agrobacterium</taxon>
        <taxon>Agrobacterium tumefaciens complex</taxon>
    </lineage>
</organism>
<dbReference type="Proteomes" id="UP000298649">
    <property type="component" value="Plasmid pAtCFBP7129b"/>
</dbReference>
<reference evidence="2 3" key="1">
    <citation type="submission" date="2019-04" db="EMBL/GenBank/DDBJ databases">
        <title>Complete genome sequence of Agrobacterium tumefaciens CFBP7129.</title>
        <authorList>
            <person name="Haryono M."/>
            <person name="Lin Y.-C."/>
            <person name="Lai E.-M."/>
            <person name="Kuo C.-H."/>
        </authorList>
    </citation>
    <scope>NUCLEOTIDE SEQUENCE [LARGE SCALE GENOMIC DNA]</scope>
    <source>
        <strain evidence="2 3">CFBP7129</strain>
        <plasmid evidence="3">patcfbp7129b</plasmid>
    </source>
</reference>
<dbReference type="AlphaFoldDB" id="A0A4D7YLL1"/>
<feature type="domain" description="AMP-dependent synthetase/ligase" evidence="1">
    <location>
        <begin position="39"/>
        <end position="412"/>
    </location>
</feature>
<dbReference type="GO" id="GO:0016405">
    <property type="term" value="F:CoA-ligase activity"/>
    <property type="evidence" value="ECO:0007669"/>
    <property type="project" value="TreeGrafter"/>
</dbReference>
<protein>
    <submittedName>
        <fullName evidence="2">Feruloyl-CoA synthase</fullName>
    </submittedName>
</protein>
<dbReference type="PANTHER" id="PTHR24096">
    <property type="entry name" value="LONG-CHAIN-FATTY-ACID--COA LIGASE"/>
    <property type="match status" value="1"/>
</dbReference>
<evidence type="ECO:0000313" key="2">
    <source>
        <dbReference type="EMBL" id="QCL98141.1"/>
    </source>
</evidence>
<name>A0A4D7YLL1_AGRTU</name>
<dbReference type="PANTHER" id="PTHR24096:SF420">
    <property type="entry name" value="LONG-CHAIN-FATTY-ACID--COA LIGASE-RELATED"/>
    <property type="match status" value="1"/>
</dbReference>
<proteinExistence type="predicted"/>
<sequence length="600" mass="64302">MANGLSAVPALERHEERGIVLRGPVLENPPFETIGAMLDSSAQKAPDHPFLIHPTGIDRTVLTFSDTRQLAQRLANVLVNLGLSQERPLAILSGNTITHALLSLAAQIAGIPVAPISVAYSQLSDLSRLAQIFDVLTPGLVFAEDGAAFSNALKLAVDMGAKTMVSRNGAGDAERLFADALRNQTEIAASKIPAETTAKILFTSGSTGTPKGVIVTHRMMCSNQEAIAQVWPSVVDSQPVAVDWLPWNHVFGGNLVFNFALRHAGTLVIDDGRPLPGQFEKTIQNLKDYSPTVHFGVPRGFEELVRVLDGDEDFARLYFSRLQVMFTAGASLPATVWNRYRELAERHGLPGLGMYVGWGSTETSPVASISPRDNVRADNIGSPLPGAEIKLVPNEDKSELVIRGPMVTPGYWRRPDLSAQAFDQDGFYRIGDAGKLVDEADPGKGIQFDGRVAENFKLVTGTWVQAGALRLAAVSAGGSLIQDAVVTGHDRDSVGLLIFLNRTVARQVSGKPDAELTELCTCPLVRASVSAALANLSGAGSSSRVARALILPDMPSIQAGEITDKGYLNQRALLRSRADLVERLYADPPHSDVVLPASKH</sequence>
<evidence type="ECO:0000313" key="3">
    <source>
        <dbReference type="Proteomes" id="UP000298649"/>
    </source>
</evidence>
<dbReference type="Pfam" id="PF00501">
    <property type="entry name" value="AMP-binding"/>
    <property type="match status" value="1"/>
</dbReference>
<dbReference type="InterPro" id="IPR000873">
    <property type="entry name" value="AMP-dep_synth/lig_dom"/>
</dbReference>
<dbReference type="PROSITE" id="PS00455">
    <property type="entry name" value="AMP_BINDING"/>
    <property type="match status" value="1"/>
</dbReference>